<dbReference type="RefSeq" id="WP_089081150.1">
    <property type="nucleotide sequence ID" value="NZ_VFPJ01000001.1"/>
</dbReference>
<evidence type="ECO:0000256" key="1">
    <source>
        <dbReference type="SAM" id="Phobius"/>
    </source>
</evidence>
<gene>
    <name evidence="2" type="ORF">BC670_0090</name>
</gene>
<dbReference type="PANTHER" id="PTHR41532">
    <property type="entry name" value="FIXS PROTEIN"/>
    <property type="match status" value="1"/>
</dbReference>
<organism evidence="2 3">
    <name type="scientific">Flavobacterium branchiophilum</name>
    <dbReference type="NCBI Taxonomy" id="55197"/>
    <lineage>
        <taxon>Bacteria</taxon>
        <taxon>Pseudomonadati</taxon>
        <taxon>Bacteroidota</taxon>
        <taxon>Flavobacteriia</taxon>
        <taxon>Flavobacteriales</taxon>
        <taxon>Flavobacteriaceae</taxon>
        <taxon>Flavobacterium</taxon>
    </lineage>
</organism>
<reference evidence="2 3" key="1">
    <citation type="submission" date="2019-06" db="EMBL/GenBank/DDBJ databases">
        <title>Genomic Encyclopedia of Archaeal and Bacterial Type Strains, Phase II (KMG-II): from individual species to whole genera.</title>
        <authorList>
            <person name="Goeker M."/>
        </authorList>
    </citation>
    <scope>NUCLEOTIDE SEQUENCE [LARGE SCALE GENOMIC DNA]</scope>
    <source>
        <strain evidence="2 3">DSM 24789</strain>
    </source>
</reference>
<keyword evidence="1" id="KW-0472">Membrane</keyword>
<comment type="caution">
    <text evidence="2">The sequence shown here is derived from an EMBL/GenBank/DDBJ whole genome shotgun (WGS) entry which is preliminary data.</text>
</comment>
<dbReference type="InterPro" id="IPR004714">
    <property type="entry name" value="Cyt_oxidase_maturation_cbb3"/>
</dbReference>
<dbReference type="Proteomes" id="UP000320773">
    <property type="component" value="Unassembled WGS sequence"/>
</dbReference>
<evidence type="ECO:0000313" key="2">
    <source>
        <dbReference type="EMBL" id="TQM39306.1"/>
    </source>
</evidence>
<sequence>MSVIYLLISISVIVAIGFLAAFIRAVKSGQFDDDYTPSVRMLFDDELVKKNHSKK</sequence>
<proteinExistence type="predicted"/>
<keyword evidence="1" id="KW-1133">Transmembrane helix</keyword>
<protein>
    <submittedName>
        <fullName evidence="2">Cbb3-type cytochrome oxidase maturation protein</fullName>
    </submittedName>
</protein>
<evidence type="ECO:0000313" key="3">
    <source>
        <dbReference type="Proteomes" id="UP000320773"/>
    </source>
</evidence>
<dbReference type="AlphaFoldDB" id="A0A543FZP5"/>
<name>A0A543FZP5_9FLAO</name>
<keyword evidence="1" id="KW-0812">Transmembrane</keyword>
<dbReference type="EMBL" id="VFPJ01000001">
    <property type="protein sequence ID" value="TQM39306.1"/>
    <property type="molecule type" value="Genomic_DNA"/>
</dbReference>
<dbReference type="Pfam" id="PF03597">
    <property type="entry name" value="FixS"/>
    <property type="match status" value="1"/>
</dbReference>
<dbReference type="PANTHER" id="PTHR41532:SF1">
    <property type="entry name" value="FIXS PROTEIN"/>
    <property type="match status" value="1"/>
</dbReference>
<accession>A0A543FZP5</accession>
<feature type="transmembrane region" description="Helical" evidence="1">
    <location>
        <begin position="6"/>
        <end position="26"/>
    </location>
</feature>
<dbReference type="NCBIfam" id="TIGR00847">
    <property type="entry name" value="ccoS"/>
    <property type="match status" value="1"/>
</dbReference>